<dbReference type="Proteomes" id="UP000663882">
    <property type="component" value="Unassembled WGS sequence"/>
</dbReference>
<evidence type="ECO:0000256" key="2">
    <source>
        <dbReference type="ARBA" id="ARBA00022737"/>
    </source>
</evidence>
<accession>A0A815EW52</accession>
<evidence type="ECO:0000256" key="1">
    <source>
        <dbReference type="ARBA" id="ARBA00022729"/>
    </source>
</evidence>
<keyword evidence="2" id="KW-0677">Repeat</keyword>
<name>A0A815EW52_9BILA</name>
<keyword evidence="1" id="KW-0732">Signal</keyword>
<dbReference type="CDD" id="cd05819">
    <property type="entry name" value="NHL"/>
    <property type="match status" value="1"/>
</dbReference>
<evidence type="ECO:0000313" key="7">
    <source>
        <dbReference type="Proteomes" id="UP000663882"/>
    </source>
</evidence>
<comment type="caution">
    <text evidence="5">The sequence shown here is derived from an EMBL/GenBank/DDBJ whole genome shotgun (WGS) entry which is preliminary data.</text>
</comment>
<dbReference type="Gene3D" id="2.120.10.30">
    <property type="entry name" value="TolB, C-terminal domain"/>
    <property type="match status" value="2"/>
</dbReference>
<protein>
    <submittedName>
        <fullName evidence="5">Uncharacterized protein</fullName>
    </submittedName>
</protein>
<evidence type="ECO:0000313" key="5">
    <source>
        <dbReference type="EMBL" id="CAF1316868.1"/>
    </source>
</evidence>
<proteinExistence type="predicted"/>
<dbReference type="PANTHER" id="PTHR10680:SF28">
    <property type="entry name" value="SMP-30_GLUCONOLACTONASE_LRE-LIKE REGION DOMAIN-CONTAINING PROTEIN"/>
    <property type="match status" value="1"/>
</dbReference>
<feature type="repeat" description="NHL" evidence="4">
    <location>
        <begin position="209"/>
        <end position="245"/>
    </location>
</feature>
<dbReference type="InterPro" id="IPR001258">
    <property type="entry name" value="NHL_repeat"/>
</dbReference>
<dbReference type="PANTHER" id="PTHR10680">
    <property type="entry name" value="PEPTIDYL-GLYCINE ALPHA-AMIDATING MONOOXYGENASE"/>
    <property type="match status" value="1"/>
</dbReference>
<dbReference type="AlphaFoldDB" id="A0A815EW52"/>
<dbReference type="SUPFAM" id="SSF63825">
    <property type="entry name" value="YWTD domain"/>
    <property type="match status" value="1"/>
</dbReference>
<dbReference type="EMBL" id="CAJOAX010004226">
    <property type="protein sequence ID" value="CAF3895918.1"/>
    <property type="molecule type" value="Genomic_DNA"/>
</dbReference>
<dbReference type="Proteomes" id="UP000663823">
    <property type="component" value="Unassembled WGS sequence"/>
</dbReference>
<organism evidence="5 7">
    <name type="scientific">Rotaria sordida</name>
    <dbReference type="NCBI Taxonomy" id="392033"/>
    <lineage>
        <taxon>Eukaryota</taxon>
        <taxon>Metazoa</taxon>
        <taxon>Spiralia</taxon>
        <taxon>Gnathifera</taxon>
        <taxon>Rotifera</taxon>
        <taxon>Eurotatoria</taxon>
        <taxon>Bdelloidea</taxon>
        <taxon>Philodinida</taxon>
        <taxon>Philodinidae</taxon>
        <taxon>Rotaria</taxon>
    </lineage>
</organism>
<dbReference type="OrthoDB" id="10044505at2759"/>
<sequence>MGDKNGKVVAGGNGKGDRLYQLSYPTDALVDKKTDSLIICDQGNRRVLQWSRLNGTIQGAILMDNIHCYGLAMDHHGYVYISDEVKDEVRRYKIGEKSGILVAGGYGEGDDLSQLDCPTYLFVDQQQTVYVSDNLNHRVMKWNKDATEGIVVAGGRDVGDALTQLWKPKGVFVDTLGTLYVADVQNHRVMRWPQGAKGGTVIVGGNGAGARANQFNELRGLSFDAHGNLYVADHRNHRIQRFSME</sequence>
<evidence type="ECO:0000313" key="6">
    <source>
        <dbReference type="EMBL" id="CAF3895918.1"/>
    </source>
</evidence>
<evidence type="ECO:0000256" key="4">
    <source>
        <dbReference type="PROSITE-ProRule" id="PRU00504"/>
    </source>
</evidence>
<keyword evidence="3" id="KW-0325">Glycoprotein</keyword>
<dbReference type="Pfam" id="PF01436">
    <property type="entry name" value="NHL"/>
    <property type="match status" value="1"/>
</dbReference>
<dbReference type="EMBL" id="CAJNOO010003082">
    <property type="protein sequence ID" value="CAF1316868.1"/>
    <property type="molecule type" value="Genomic_DNA"/>
</dbReference>
<evidence type="ECO:0000256" key="3">
    <source>
        <dbReference type="ARBA" id="ARBA00023180"/>
    </source>
</evidence>
<dbReference type="InterPro" id="IPR011042">
    <property type="entry name" value="6-blade_b-propeller_TolB-like"/>
</dbReference>
<gene>
    <name evidence="6" type="ORF">OTI717_LOCUS23523</name>
    <name evidence="5" type="ORF">RFH988_LOCUS30547</name>
</gene>
<dbReference type="PROSITE" id="PS51125">
    <property type="entry name" value="NHL"/>
    <property type="match status" value="1"/>
</dbReference>
<reference evidence="5" key="1">
    <citation type="submission" date="2021-02" db="EMBL/GenBank/DDBJ databases">
        <authorList>
            <person name="Nowell W R."/>
        </authorList>
    </citation>
    <scope>NUCLEOTIDE SEQUENCE</scope>
</reference>
<dbReference type="GO" id="GO:0005576">
    <property type="term" value="C:extracellular region"/>
    <property type="evidence" value="ECO:0007669"/>
    <property type="project" value="TreeGrafter"/>
</dbReference>